<comment type="subcellular location">
    <subcellularLocation>
        <location evidence="1">Membrane</location>
        <topology evidence="1">Multi-pass membrane protein</topology>
    </subcellularLocation>
</comment>
<feature type="chain" id="PRO_5041922705" description="Intimal thickness related receptor IRP domain-containing protein" evidence="7">
    <location>
        <begin position="26"/>
        <end position="439"/>
    </location>
</feature>
<dbReference type="PANTHER" id="PTHR23252:SF29">
    <property type="entry name" value="INTEGRAL MEMBRANE PROTEIN GPR180"/>
    <property type="match status" value="1"/>
</dbReference>
<keyword evidence="5" id="KW-0325">Glycoprotein</keyword>
<evidence type="ECO:0000313" key="10">
    <source>
        <dbReference type="EMBL" id="KAK2152578.1"/>
    </source>
</evidence>
<gene>
    <name evidence="10" type="ORF">LSH36_325g04073</name>
</gene>
<dbReference type="GO" id="GO:0016020">
    <property type="term" value="C:membrane"/>
    <property type="evidence" value="ECO:0007669"/>
    <property type="project" value="UniProtKB-SubCell"/>
</dbReference>
<dbReference type="Pfam" id="PF21870">
    <property type="entry name" value="GP180_GOLD"/>
    <property type="match status" value="1"/>
</dbReference>
<dbReference type="PANTHER" id="PTHR23252">
    <property type="entry name" value="INTIMAL THICKNESS RECEPTOR-RELATED"/>
    <property type="match status" value="1"/>
</dbReference>
<dbReference type="InterPro" id="IPR047831">
    <property type="entry name" value="GPR180/TMEM145"/>
</dbReference>
<dbReference type="AlphaFoldDB" id="A0AAD9JH63"/>
<dbReference type="GO" id="GO:0019236">
    <property type="term" value="P:response to pheromone"/>
    <property type="evidence" value="ECO:0007669"/>
    <property type="project" value="InterPro"/>
</dbReference>
<keyword evidence="7" id="KW-0732">Signal</keyword>
<evidence type="ECO:0000313" key="11">
    <source>
        <dbReference type="Proteomes" id="UP001208570"/>
    </source>
</evidence>
<evidence type="ECO:0000256" key="4">
    <source>
        <dbReference type="ARBA" id="ARBA00023136"/>
    </source>
</evidence>
<comment type="caution">
    <text evidence="10">The sequence shown here is derived from an EMBL/GenBank/DDBJ whole genome shotgun (WGS) entry which is preliminary data.</text>
</comment>
<proteinExistence type="predicted"/>
<feature type="transmembrane region" description="Helical" evidence="6">
    <location>
        <begin position="359"/>
        <end position="381"/>
    </location>
</feature>
<evidence type="ECO:0000256" key="2">
    <source>
        <dbReference type="ARBA" id="ARBA00022692"/>
    </source>
</evidence>
<keyword evidence="4 6" id="KW-0472">Membrane</keyword>
<protein>
    <recommendedName>
        <fullName evidence="12">Intimal thickness related receptor IRP domain-containing protein</fullName>
    </recommendedName>
</protein>
<evidence type="ECO:0000256" key="1">
    <source>
        <dbReference type="ARBA" id="ARBA00004141"/>
    </source>
</evidence>
<evidence type="ECO:0000256" key="5">
    <source>
        <dbReference type="ARBA" id="ARBA00023180"/>
    </source>
</evidence>
<feature type="domain" description="GPR180/TMEM145 transmembrane" evidence="8">
    <location>
        <begin position="177"/>
        <end position="405"/>
    </location>
</feature>
<feature type="transmembrane region" description="Helical" evidence="6">
    <location>
        <begin position="173"/>
        <end position="193"/>
    </location>
</feature>
<dbReference type="EMBL" id="JAODUP010000325">
    <property type="protein sequence ID" value="KAK2152578.1"/>
    <property type="molecule type" value="Genomic_DNA"/>
</dbReference>
<feature type="transmembrane region" description="Helical" evidence="6">
    <location>
        <begin position="387"/>
        <end position="406"/>
    </location>
</feature>
<feature type="transmembrane region" description="Helical" evidence="6">
    <location>
        <begin position="249"/>
        <end position="269"/>
    </location>
</feature>
<dbReference type="InterPro" id="IPR053880">
    <property type="entry name" value="GPR180-like_N"/>
</dbReference>
<organism evidence="10 11">
    <name type="scientific">Paralvinella palmiformis</name>
    <dbReference type="NCBI Taxonomy" id="53620"/>
    <lineage>
        <taxon>Eukaryota</taxon>
        <taxon>Metazoa</taxon>
        <taxon>Spiralia</taxon>
        <taxon>Lophotrochozoa</taxon>
        <taxon>Annelida</taxon>
        <taxon>Polychaeta</taxon>
        <taxon>Sedentaria</taxon>
        <taxon>Canalipalpata</taxon>
        <taxon>Terebellida</taxon>
        <taxon>Terebelliformia</taxon>
        <taxon>Alvinellidae</taxon>
        <taxon>Paralvinella</taxon>
    </lineage>
</organism>
<name>A0AAD9JH63_9ANNE</name>
<evidence type="ECO:0000256" key="6">
    <source>
        <dbReference type="SAM" id="Phobius"/>
    </source>
</evidence>
<evidence type="ECO:0000256" key="7">
    <source>
        <dbReference type="SAM" id="SignalP"/>
    </source>
</evidence>
<dbReference type="GO" id="GO:0007186">
    <property type="term" value="P:G protein-coupled receptor signaling pathway"/>
    <property type="evidence" value="ECO:0007669"/>
    <property type="project" value="InterPro"/>
</dbReference>
<reference evidence="10" key="1">
    <citation type="journal article" date="2023" name="Mol. Biol. Evol.">
        <title>Third-Generation Sequencing Reveals the Adaptive Role of the Epigenome in Three Deep-Sea Polychaetes.</title>
        <authorList>
            <person name="Perez M."/>
            <person name="Aroh O."/>
            <person name="Sun Y."/>
            <person name="Lan Y."/>
            <person name="Juniper S.K."/>
            <person name="Young C.R."/>
            <person name="Angers B."/>
            <person name="Qian P.Y."/>
        </authorList>
    </citation>
    <scope>NUCLEOTIDE SEQUENCE</scope>
    <source>
        <strain evidence="10">P08H-3</strain>
    </source>
</reference>
<feature type="transmembrane region" description="Helical" evidence="6">
    <location>
        <begin position="319"/>
        <end position="338"/>
    </location>
</feature>
<dbReference type="Proteomes" id="UP001208570">
    <property type="component" value="Unassembled WGS sequence"/>
</dbReference>
<feature type="signal peptide" evidence="7">
    <location>
        <begin position="1"/>
        <end position="25"/>
    </location>
</feature>
<dbReference type="Pfam" id="PF10192">
    <property type="entry name" value="GPR180-TMEM145_TM"/>
    <property type="match status" value="1"/>
</dbReference>
<feature type="transmembrane region" description="Helical" evidence="6">
    <location>
        <begin position="205"/>
        <end position="229"/>
    </location>
</feature>
<evidence type="ECO:0008006" key="12">
    <source>
        <dbReference type="Google" id="ProtNLM"/>
    </source>
</evidence>
<accession>A0AAD9JH63</accession>
<feature type="transmembrane region" description="Helical" evidence="6">
    <location>
        <begin position="290"/>
        <end position="307"/>
    </location>
</feature>
<evidence type="ECO:0000256" key="3">
    <source>
        <dbReference type="ARBA" id="ARBA00022989"/>
    </source>
</evidence>
<keyword evidence="3 6" id="KW-1133">Transmembrane helix</keyword>
<keyword evidence="11" id="KW-1185">Reference proteome</keyword>
<evidence type="ECO:0000259" key="9">
    <source>
        <dbReference type="Pfam" id="PF21870"/>
    </source>
</evidence>
<sequence length="439" mass="50421">MTDKGHRSVFMLTLIFWLFVDDGQAKTVSGFLTTNSAKETMGQYIAGFYFHGETAEIQYTVNMTNIGGASVYLYLDEDWQEAKETTNCLHKLQMARLNNLFENRTGRWSVTHFVRPRLWHLVYADAFTCDKGRPIIPLEQPVYISYEIKMLNPDSLGYPANHFGGDEAGLFRFYQILLITYFVLGCIYIPRVYETIKKGGPMDFVIRLLSAALCLQASAAVTILIHLRSYSIDGYGSPMFELLSELLDLTSHFVMLYMLLSLSLGWALGHSYRPTRTSLSKIRETSATRIVIFIGILQGMSFLWEQYEQQEQRMYHLHRSYAGISLAIARLLLAAIFMSHLRNVISSERSALKRDFYNSFTKCCMVWFLCSPLVVLMSLLLSPYLRFKLITTGVVLGQCIAVFMLYRLFLSRSLYWEVSALSSYLPLRMDKSFGSKYYS</sequence>
<feature type="domain" description="GPR180-like N-terminal" evidence="9">
    <location>
        <begin position="27"/>
        <end position="130"/>
    </location>
</feature>
<evidence type="ECO:0000259" key="8">
    <source>
        <dbReference type="Pfam" id="PF10192"/>
    </source>
</evidence>
<dbReference type="InterPro" id="IPR019336">
    <property type="entry name" value="GPR180/TMEM145_TM"/>
</dbReference>
<keyword evidence="2 6" id="KW-0812">Transmembrane</keyword>